<proteinExistence type="predicted"/>
<evidence type="ECO:0000313" key="2">
    <source>
        <dbReference type="EMBL" id="KAJ3597371.1"/>
    </source>
</evidence>
<evidence type="ECO:0000256" key="1">
    <source>
        <dbReference type="SAM" id="MobiDB-lite"/>
    </source>
</evidence>
<gene>
    <name evidence="2" type="ORF">NHX12_000899</name>
</gene>
<organism evidence="2 3">
    <name type="scientific">Muraenolepis orangiensis</name>
    <name type="common">Patagonian moray cod</name>
    <dbReference type="NCBI Taxonomy" id="630683"/>
    <lineage>
        <taxon>Eukaryota</taxon>
        <taxon>Metazoa</taxon>
        <taxon>Chordata</taxon>
        <taxon>Craniata</taxon>
        <taxon>Vertebrata</taxon>
        <taxon>Euteleostomi</taxon>
        <taxon>Actinopterygii</taxon>
        <taxon>Neopterygii</taxon>
        <taxon>Teleostei</taxon>
        <taxon>Neoteleostei</taxon>
        <taxon>Acanthomorphata</taxon>
        <taxon>Zeiogadaria</taxon>
        <taxon>Gadariae</taxon>
        <taxon>Gadiformes</taxon>
        <taxon>Muraenolepidoidei</taxon>
        <taxon>Muraenolepididae</taxon>
        <taxon>Muraenolepis</taxon>
    </lineage>
</organism>
<feature type="region of interest" description="Disordered" evidence="1">
    <location>
        <begin position="16"/>
        <end position="56"/>
    </location>
</feature>
<keyword evidence="3" id="KW-1185">Reference proteome</keyword>
<name>A0A9Q0IHN5_9TELE</name>
<dbReference type="EMBL" id="JANIIK010000109">
    <property type="protein sequence ID" value="KAJ3597371.1"/>
    <property type="molecule type" value="Genomic_DNA"/>
</dbReference>
<comment type="caution">
    <text evidence="2">The sequence shown here is derived from an EMBL/GenBank/DDBJ whole genome shotgun (WGS) entry which is preliminary data.</text>
</comment>
<feature type="compositionally biased region" description="Polar residues" evidence="1">
    <location>
        <begin position="42"/>
        <end position="54"/>
    </location>
</feature>
<evidence type="ECO:0000313" key="3">
    <source>
        <dbReference type="Proteomes" id="UP001148018"/>
    </source>
</evidence>
<reference evidence="2" key="1">
    <citation type="submission" date="2022-07" db="EMBL/GenBank/DDBJ databases">
        <title>Chromosome-level genome of Muraenolepis orangiensis.</title>
        <authorList>
            <person name="Kim J."/>
        </authorList>
    </citation>
    <scope>NUCLEOTIDE SEQUENCE</scope>
    <source>
        <strain evidence="2">KU_S4_2022</strain>
        <tissue evidence="2">Muscle</tissue>
    </source>
</reference>
<sequence>MPEPQERTMSWRVSSAIILGGATPQENPPGRQAAAPDPPAPTCQSPGNPDTTSRCPAPRLEALQSRVTVGPEPPWLKCNGSSDWLALEPRQLTSRPPLPSLRFVIASRGEGGARLPSERAINSRMCTRGRR</sequence>
<dbReference type="AlphaFoldDB" id="A0A9Q0IHN5"/>
<accession>A0A9Q0IHN5</accession>
<protein>
    <submittedName>
        <fullName evidence="2">Uncharacterized protein</fullName>
    </submittedName>
</protein>
<dbReference type="Proteomes" id="UP001148018">
    <property type="component" value="Unassembled WGS sequence"/>
</dbReference>